<dbReference type="GeneID" id="126884324"/>
<dbReference type="InterPro" id="IPR002110">
    <property type="entry name" value="Ankyrin_rpt"/>
</dbReference>
<dbReference type="SMART" id="SM00248">
    <property type="entry name" value="ANK"/>
    <property type="match status" value="3"/>
</dbReference>
<evidence type="ECO:0000259" key="8">
    <source>
        <dbReference type="PROSITE" id="PS50172"/>
    </source>
</evidence>
<evidence type="ECO:0000256" key="4">
    <source>
        <dbReference type="ARBA" id="ARBA00023043"/>
    </source>
</evidence>
<evidence type="ECO:0000256" key="5">
    <source>
        <dbReference type="PROSITE-ProRule" id="PRU00023"/>
    </source>
</evidence>
<dbReference type="SMART" id="SM00184">
    <property type="entry name" value="RING"/>
    <property type="match status" value="1"/>
</dbReference>
<dbReference type="SUPFAM" id="SSF52113">
    <property type="entry name" value="BRCT domain"/>
    <property type="match status" value="2"/>
</dbReference>
<dbReference type="InterPro" id="IPR036770">
    <property type="entry name" value="Ankyrin_rpt-contain_sf"/>
</dbReference>
<dbReference type="PROSITE" id="PS50089">
    <property type="entry name" value="ZF_RING_2"/>
    <property type="match status" value="1"/>
</dbReference>
<dbReference type="PANTHER" id="PTHR24171:SF8">
    <property type="entry name" value="BRCA1-ASSOCIATED RING DOMAIN PROTEIN 1"/>
    <property type="match status" value="1"/>
</dbReference>
<dbReference type="PANTHER" id="PTHR24171">
    <property type="entry name" value="ANKYRIN REPEAT DOMAIN-CONTAINING PROTEIN 39-RELATED"/>
    <property type="match status" value="1"/>
</dbReference>
<keyword evidence="3" id="KW-0862">Zinc</keyword>
<name>A0ABM5K7Q8_DIAVI</name>
<evidence type="ECO:0008006" key="11">
    <source>
        <dbReference type="Google" id="ProtNLM"/>
    </source>
</evidence>
<protein>
    <recommendedName>
        <fullName evidence="11">BRCA1-associated RING domain protein 1-like</fullName>
    </recommendedName>
</protein>
<dbReference type="SUPFAM" id="SSF57850">
    <property type="entry name" value="RING/U-box"/>
    <property type="match status" value="1"/>
</dbReference>
<dbReference type="PROSITE" id="PS50088">
    <property type="entry name" value="ANK_REPEAT"/>
    <property type="match status" value="3"/>
</dbReference>
<dbReference type="InterPro" id="IPR001357">
    <property type="entry name" value="BRCT_dom"/>
</dbReference>
<evidence type="ECO:0000313" key="9">
    <source>
        <dbReference type="EnsemblMetazoa" id="XP_050506220.1"/>
    </source>
</evidence>
<dbReference type="EnsemblMetazoa" id="XM_050650263.1">
    <property type="protein sequence ID" value="XP_050506220.1"/>
    <property type="gene ID" value="LOC126884324"/>
</dbReference>
<keyword evidence="4 5" id="KW-0040">ANK repeat</keyword>
<feature type="domain" description="RING-type" evidence="7">
    <location>
        <begin position="19"/>
        <end position="55"/>
    </location>
</feature>
<reference evidence="9" key="1">
    <citation type="submission" date="2025-05" db="UniProtKB">
        <authorList>
            <consortium name="EnsemblMetazoa"/>
        </authorList>
    </citation>
    <scope>IDENTIFICATION</scope>
</reference>
<proteinExistence type="predicted"/>
<evidence type="ECO:0000259" key="7">
    <source>
        <dbReference type="PROSITE" id="PS50089"/>
    </source>
</evidence>
<feature type="repeat" description="ANK" evidence="5">
    <location>
        <begin position="128"/>
        <end position="160"/>
    </location>
</feature>
<evidence type="ECO:0000313" key="10">
    <source>
        <dbReference type="Proteomes" id="UP001652700"/>
    </source>
</evidence>
<accession>A0ABM5K7Q8</accession>
<evidence type="ECO:0000256" key="6">
    <source>
        <dbReference type="PROSITE-ProRule" id="PRU00175"/>
    </source>
</evidence>
<evidence type="ECO:0000256" key="2">
    <source>
        <dbReference type="ARBA" id="ARBA00022771"/>
    </source>
</evidence>
<dbReference type="PRINTS" id="PR01415">
    <property type="entry name" value="ANKYRIN"/>
</dbReference>
<dbReference type="PROSITE" id="PS50297">
    <property type="entry name" value="ANK_REP_REGION"/>
    <property type="match status" value="3"/>
</dbReference>
<sequence length="472" mass="54322">MEVNELFEKLKQVQTFLQCQECNDQNKQLVRLKICGHYICKACFKESKQACPVCKTVFNDNNIEWDNIYSATKDILENLNDCISHLLNKDSPNEQKKSSSTSTRPDKLTYKNKTYHVNFIDKQKVNNKGESALHVSCRRKKIEVVFTLLQKKVDVNAQDFAGWVPLHEAIESGSLEIVEMLLKHGALTNVPGQDYTTPLHKAVSCRNKSIIRLLLQYGADRNAVDYFGKKPLECIDDPNEFKSIFLEQVDLIRQEPQLFCLKQMVAFCYYTDTIYKNKLKQNKIKIEEKYDCKKVTHFIIKKTHKISVKILTAMLEGCTIIPQEYIDDYVDNNYFIPITDYKFVDLPLLNIGIQKSIMNDMLKLPKLFDGISFYITGHVDMVNMNGCNVQKDNLATIIKAGGGQILQRAPTPSTCEKKVYFPFHAAKSNAKCCNYIVYEESNPPVLMYHMPELKHKSSKWLIDCVVNFAILD</sequence>
<keyword evidence="2 6" id="KW-0479">Metal-binding</keyword>
<dbReference type="Pfam" id="PF00023">
    <property type="entry name" value="Ank"/>
    <property type="match status" value="1"/>
</dbReference>
<dbReference type="SUPFAM" id="SSF48403">
    <property type="entry name" value="Ankyrin repeat"/>
    <property type="match status" value="1"/>
</dbReference>
<keyword evidence="1" id="KW-0677">Repeat</keyword>
<feature type="domain" description="BRCT" evidence="8">
    <location>
        <begin position="363"/>
        <end position="472"/>
    </location>
</feature>
<dbReference type="RefSeq" id="XP_050506220.1">
    <property type="nucleotide sequence ID" value="XM_050650263.1"/>
</dbReference>
<evidence type="ECO:0000256" key="3">
    <source>
        <dbReference type="ARBA" id="ARBA00022833"/>
    </source>
</evidence>
<keyword evidence="10" id="KW-1185">Reference proteome</keyword>
<feature type="repeat" description="ANK" evidence="5">
    <location>
        <begin position="161"/>
        <end position="193"/>
    </location>
</feature>
<dbReference type="Pfam" id="PF12796">
    <property type="entry name" value="Ank_2"/>
    <property type="match status" value="1"/>
</dbReference>
<dbReference type="InterPro" id="IPR036420">
    <property type="entry name" value="BRCT_dom_sf"/>
</dbReference>
<dbReference type="Gene3D" id="1.25.40.20">
    <property type="entry name" value="Ankyrin repeat-containing domain"/>
    <property type="match status" value="1"/>
</dbReference>
<dbReference type="Pfam" id="PF16589">
    <property type="entry name" value="BRCT_2"/>
    <property type="match status" value="1"/>
</dbReference>
<organism evidence="9 10">
    <name type="scientific">Diabrotica virgifera virgifera</name>
    <name type="common">western corn rootworm</name>
    <dbReference type="NCBI Taxonomy" id="50390"/>
    <lineage>
        <taxon>Eukaryota</taxon>
        <taxon>Metazoa</taxon>
        <taxon>Ecdysozoa</taxon>
        <taxon>Arthropoda</taxon>
        <taxon>Hexapoda</taxon>
        <taxon>Insecta</taxon>
        <taxon>Pterygota</taxon>
        <taxon>Neoptera</taxon>
        <taxon>Endopterygota</taxon>
        <taxon>Coleoptera</taxon>
        <taxon>Polyphaga</taxon>
        <taxon>Cucujiformia</taxon>
        <taxon>Chrysomeloidea</taxon>
        <taxon>Chrysomelidae</taxon>
        <taxon>Galerucinae</taxon>
        <taxon>Diabroticina</taxon>
        <taxon>Diabroticites</taxon>
        <taxon>Diabrotica</taxon>
    </lineage>
</organism>
<keyword evidence="2 6" id="KW-0863">Zinc-finger</keyword>
<dbReference type="PROSITE" id="PS50172">
    <property type="entry name" value="BRCT"/>
    <property type="match status" value="1"/>
</dbReference>
<feature type="repeat" description="ANK" evidence="5">
    <location>
        <begin position="194"/>
        <end position="226"/>
    </location>
</feature>
<dbReference type="Gene3D" id="3.40.50.10190">
    <property type="entry name" value="BRCT domain"/>
    <property type="match status" value="2"/>
</dbReference>
<dbReference type="Gene3D" id="3.30.40.10">
    <property type="entry name" value="Zinc/RING finger domain, C3HC4 (zinc finger)"/>
    <property type="match status" value="1"/>
</dbReference>
<dbReference type="Proteomes" id="UP001652700">
    <property type="component" value="Unplaced"/>
</dbReference>
<dbReference type="InterPro" id="IPR001841">
    <property type="entry name" value="Znf_RING"/>
</dbReference>
<evidence type="ECO:0000256" key="1">
    <source>
        <dbReference type="ARBA" id="ARBA00022737"/>
    </source>
</evidence>
<dbReference type="InterPro" id="IPR013083">
    <property type="entry name" value="Znf_RING/FYVE/PHD"/>
</dbReference>